<dbReference type="SUPFAM" id="SSF52540">
    <property type="entry name" value="P-loop containing nucleoside triphosphate hydrolases"/>
    <property type="match status" value="1"/>
</dbReference>
<dbReference type="EMBL" id="JANIEX010002048">
    <property type="protein sequence ID" value="KAJ3552469.1"/>
    <property type="molecule type" value="Genomic_DNA"/>
</dbReference>
<name>A0AAD5VHT8_9AGAR</name>
<evidence type="ECO:0000313" key="4">
    <source>
        <dbReference type="EMBL" id="KAJ3552469.1"/>
    </source>
</evidence>
<feature type="compositionally biased region" description="Pro residues" evidence="2">
    <location>
        <begin position="30"/>
        <end position="53"/>
    </location>
</feature>
<comment type="caution">
    <text evidence="4">The sequence shown here is derived from an EMBL/GenBank/DDBJ whole genome shotgun (WGS) entry which is preliminary data.</text>
</comment>
<feature type="compositionally biased region" description="Low complexity" evidence="2">
    <location>
        <begin position="1"/>
        <end position="29"/>
    </location>
</feature>
<keyword evidence="5" id="KW-1185">Reference proteome</keyword>
<dbReference type="InterPro" id="IPR056884">
    <property type="entry name" value="NPHP3-like_N"/>
</dbReference>
<reference evidence="4" key="1">
    <citation type="submission" date="2022-07" db="EMBL/GenBank/DDBJ databases">
        <title>Genome Sequence of Leucocoprinus birnbaumii.</title>
        <authorList>
            <person name="Buettner E."/>
        </authorList>
    </citation>
    <scope>NUCLEOTIDE SEQUENCE</scope>
    <source>
        <strain evidence="4">VT141</strain>
    </source>
</reference>
<dbReference type="InterPro" id="IPR027417">
    <property type="entry name" value="P-loop_NTPase"/>
</dbReference>
<dbReference type="Pfam" id="PF24883">
    <property type="entry name" value="NPHP3_N"/>
    <property type="match status" value="1"/>
</dbReference>
<evidence type="ECO:0000313" key="5">
    <source>
        <dbReference type="Proteomes" id="UP001213000"/>
    </source>
</evidence>
<organism evidence="4 5">
    <name type="scientific">Leucocoprinus birnbaumii</name>
    <dbReference type="NCBI Taxonomy" id="56174"/>
    <lineage>
        <taxon>Eukaryota</taxon>
        <taxon>Fungi</taxon>
        <taxon>Dikarya</taxon>
        <taxon>Basidiomycota</taxon>
        <taxon>Agaricomycotina</taxon>
        <taxon>Agaricomycetes</taxon>
        <taxon>Agaricomycetidae</taxon>
        <taxon>Agaricales</taxon>
        <taxon>Agaricineae</taxon>
        <taxon>Agaricaceae</taxon>
        <taxon>Leucocoprinus</taxon>
    </lineage>
</organism>
<dbReference type="Gene3D" id="3.40.50.300">
    <property type="entry name" value="P-loop containing nucleotide triphosphate hydrolases"/>
    <property type="match status" value="1"/>
</dbReference>
<feature type="domain" description="Nephrocystin 3-like N-terminal" evidence="3">
    <location>
        <begin position="178"/>
        <end position="330"/>
    </location>
</feature>
<dbReference type="PANTHER" id="PTHR10039:SF15">
    <property type="entry name" value="NACHT DOMAIN-CONTAINING PROTEIN"/>
    <property type="match status" value="1"/>
</dbReference>
<proteinExistence type="predicted"/>
<evidence type="ECO:0000256" key="1">
    <source>
        <dbReference type="ARBA" id="ARBA00022737"/>
    </source>
</evidence>
<dbReference type="Proteomes" id="UP001213000">
    <property type="component" value="Unassembled WGS sequence"/>
</dbReference>
<evidence type="ECO:0000259" key="3">
    <source>
        <dbReference type="Pfam" id="PF24883"/>
    </source>
</evidence>
<dbReference type="AlphaFoldDB" id="A0AAD5VHT8"/>
<sequence>MSEDYSTSVADSSLSSDSGADVRPIIQQRPVPPIPSPTPPRIRRPPPPPPPPRQLSTLSRSRPPHVAPQLAVISTSDIPATTEAPQLAVISASDIPATTDVAPSQHGQFYKARNFTIKSAHFNELSLVGLGLKDLLKNSMPDAFHDSAARYPPPKCHLGTRKEYIKQITDWALGEAAEHKELVLWMRGPFGIGKTAVAQSSAEALKPINKLLATLFFSRSNLDRDDPRRVFPSIVYQITTLCKQFAIIVDTRIREDLTLTTKSLATQFEELIVIPLSQIDAVANGLEGRVIIIDGLDECRGIPEQCEIIRIITASARNGTTPFRWFITSRPEDPIIRTMNTAPISSVVYRIELPVSRSIDHEILLFLTDEFMKVRESHSLPDSWPSDEVLALLVEHGAGLWIYVATIVRFVNDENSLGPEDQLAIVLRFIGDVSNKVEPNNPLEEMDHFYTLIMQRIPLKIRTIVQKILLIHSIGYDAVLAAKILCLSVEQLRRCCASIQSVAELRGSLDDYDLELHFYHASFMDYLTRSTRSGELCIHGEFLIQCRKALLEWLAFVYSHTTDSSHFIFPAGTTLPKEFDQAEHYHSVVGFFWALSTHPGYPMDVPTAVSTSNIPFPKMLKLMSRNQQLHISETELKFLVGNVPVEFQDKIIQKKKCPSPQCTAAKSIWILGHGDNEVIAILDGNGPLLFQNKQNLSSNQCLCNT</sequence>
<accession>A0AAD5VHT8</accession>
<dbReference type="PANTHER" id="PTHR10039">
    <property type="entry name" value="AMELOGENIN"/>
    <property type="match status" value="1"/>
</dbReference>
<feature type="region of interest" description="Disordered" evidence="2">
    <location>
        <begin position="1"/>
        <end position="65"/>
    </location>
</feature>
<keyword evidence="1" id="KW-0677">Repeat</keyword>
<evidence type="ECO:0000256" key="2">
    <source>
        <dbReference type="SAM" id="MobiDB-lite"/>
    </source>
</evidence>
<gene>
    <name evidence="4" type="ORF">NP233_g12876</name>
</gene>
<protein>
    <recommendedName>
        <fullName evidence="3">Nephrocystin 3-like N-terminal domain-containing protein</fullName>
    </recommendedName>
</protein>